<dbReference type="PANTHER" id="PTHR43462">
    <property type="entry name" value="ALANYL-TRNA EDITING PROTEIN"/>
    <property type="match status" value="1"/>
</dbReference>
<dbReference type="Gene3D" id="3.30.980.10">
    <property type="entry name" value="Threonyl-trna Synthetase, Chain A, domain 2"/>
    <property type="match status" value="1"/>
</dbReference>
<dbReference type="EMBL" id="JANCLT010000002">
    <property type="protein sequence ID" value="MCP8967641.1"/>
    <property type="molecule type" value="Genomic_DNA"/>
</dbReference>
<dbReference type="InterPro" id="IPR009000">
    <property type="entry name" value="Transl_B-barrel_sf"/>
</dbReference>
<evidence type="ECO:0000259" key="4">
    <source>
        <dbReference type="SMART" id="SM00863"/>
    </source>
</evidence>
<comment type="caution">
    <text evidence="5">The sequence shown here is derived from an EMBL/GenBank/DDBJ whole genome shotgun (WGS) entry which is preliminary data.</text>
</comment>
<sequence length="212" mass="23714">MVRKVFWEDPYLTELDTTVVSVNGNEITVEDTIFYAFSGGQESDAGTIGGCSVLQAVKQGKEIIYTLPEGHGLAAGDKVLMCIDWDRRYRLMRLHFAAELILELVYQHLGDVQKIGAHIAQDKSRIDFALSDNIAAHFPLLQERAHALITANHDIISSFSEEETERRTWEIHGFSKVPCGGTHLKRTGEVGSISLKRKNIGKGKERIEIYVS</sequence>
<dbReference type="SMART" id="SM00863">
    <property type="entry name" value="tRNA_SAD"/>
    <property type="match status" value="1"/>
</dbReference>
<gene>
    <name evidence="5" type="ORF">NK662_03695</name>
</gene>
<dbReference type="GO" id="GO:0046872">
    <property type="term" value="F:metal ion binding"/>
    <property type="evidence" value="ECO:0007669"/>
    <property type="project" value="UniProtKB-KW"/>
</dbReference>
<keyword evidence="6" id="KW-1185">Reference proteome</keyword>
<dbReference type="Proteomes" id="UP001156102">
    <property type="component" value="Unassembled WGS sequence"/>
</dbReference>
<dbReference type="SUPFAM" id="SSF50447">
    <property type="entry name" value="Translation proteins"/>
    <property type="match status" value="1"/>
</dbReference>
<dbReference type="Pfam" id="PF07973">
    <property type="entry name" value="tRNA_SAD"/>
    <property type="match status" value="1"/>
</dbReference>
<reference evidence="5" key="1">
    <citation type="submission" date="2022-07" db="EMBL/GenBank/DDBJ databases">
        <authorList>
            <person name="Li W.-J."/>
            <person name="Deng Q.-Q."/>
        </authorList>
    </citation>
    <scope>NUCLEOTIDE SEQUENCE</scope>
    <source>
        <strain evidence="5">SYSU M60031</strain>
    </source>
</reference>
<keyword evidence="3" id="KW-0862">Zinc</keyword>
<evidence type="ECO:0000256" key="3">
    <source>
        <dbReference type="ARBA" id="ARBA00022833"/>
    </source>
</evidence>
<dbReference type="InterPro" id="IPR018163">
    <property type="entry name" value="Thr/Ala-tRNA-synth_IIc_edit"/>
</dbReference>
<dbReference type="GO" id="GO:0002161">
    <property type="term" value="F:aminoacyl-tRNA deacylase activity"/>
    <property type="evidence" value="ECO:0007669"/>
    <property type="project" value="UniProtKB-ARBA"/>
</dbReference>
<comment type="cofactor">
    <cofactor evidence="1">
        <name>Zn(2+)</name>
        <dbReference type="ChEBI" id="CHEBI:29105"/>
    </cofactor>
</comment>
<dbReference type="GO" id="GO:0005524">
    <property type="term" value="F:ATP binding"/>
    <property type="evidence" value="ECO:0007669"/>
    <property type="project" value="InterPro"/>
</dbReference>
<protein>
    <submittedName>
        <fullName evidence="5">Alanyl-tRNA editing protein</fullName>
    </submittedName>
</protein>
<dbReference type="AlphaFoldDB" id="A0AA41X2C1"/>
<evidence type="ECO:0000256" key="1">
    <source>
        <dbReference type="ARBA" id="ARBA00001947"/>
    </source>
</evidence>
<organism evidence="5 6">
    <name type="scientific">Ectobacillus ponti</name>
    <dbReference type="NCBI Taxonomy" id="2961894"/>
    <lineage>
        <taxon>Bacteria</taxon>
        <taxon>Bacillati</taxon>
        <taxon>Bacillota</taxon>
        <taxon>Bacilli</taxon>
        <taxon>Bacillales</taxon>
        <taxon>Bacillaceae</taxon>
        <taxon>Ectobacillus</taxon>
    </lineage>
</organism>
<dbReference type="GO" id="GO:0043039">
    <property type="term" value="P:tRNA aminoacylation"/>
    <property type="evidence" value="ECO:0007669"/>
    <property type="project" value="InterPro"/>
</dbReference>
<evidence type="ECO:0000256" key="2">
    <source>
        <dbReference type="ARBA" id="ARBA00022723"/>
    </source>
</evidence>
<keyword evidence="2" id="KW-0479">Metal-binding</keyword>
<evidence type="ECO:0000313" key="6">
    <source>
        <dbReference type="Proteomes" id="UP001156102"/>
    </source>
</evidence>
<dbReference type="RefSeq" id="WP_254757549.1">
    <property type="nucleotide sequence ID" value="NZ_JANCLT010000002.1"/>
</dbReference>
<dbReference type="PANTHER" id="PTHR43462:SF1">
    <property type="entry name" value="ALANYL-TRNA EDITING PROTEIN AARSD1"/>
    <property type="match status" value="1"/>
</dbReference>
<proteinExistence type="predicted"/>
<dbReference type="Gene3D" id="2.40.30.130">
    <property type="match status" value="1"/>
</dbReference>
<dbReference type="InterPro" id="IPR012947">
    <property type="entry name" value="tRNA_SAD"/>
</dbReference>
<accession>A0AA41X2C1</accession>
<name>A0AA41X2C1_9BACI</name>
<feature type="domain" description="Threonyl/alanyl tRNA synthetase SAD" evidence="4">
    <location>
        <begin position="166"/>
        <end position="208"/>
    </location>
</feature>
<dbReference type="InterPro" id="IPR051335">
    <property type="entry name" value="Alanyl-tRNA_Editing_Enzymes"/>
</dbReference>
<dbReference type="GO" id="GO:0004812">
    <property type="term" value="F:aminoacyl-tRNA ligase activity"/>
    <property type="evidence" value="ECO:0007669"/>
    <property type="project" value="InterPro"/>
</dbReference>
<dbReference type="SUPFAM" id="SSF55186">
    <property type="entry name" value="ThrRS/AlaRS common domain"/>
    <property type="match status" value="1"/>
</dbReference>
<evidence type="ECO:0000313" key="5">
    <source>
        <dbReference type="EMBL" id="MCP8967641.1"/>
    </source>
</evidence>